<dbReference type="InterPro" id="IPR015421">
    <property type="entry name" value="PyrdxlP-dep_Trfase_major"/>
</dbReference>
<gene>
    <name evidence="5" type="ORF">S01H1_61663</name>
</gene>
<evidence type="ECO:0000256" key="2">
    <source>
        <dbReference type="ARBA" id="ARBA00006966"/>
    </source>
</evidence>
<evidence type="ECO:0000256" key="1">
    <source>
        <dbReference type="ARBA" id="ARBA00001933"/>
    </source>
</evidence>
<dbReference type="PANTHER" id="PTHR48097">
    <property type="entry name" value="L-THREONINE ALDOLASE-RELATED"/>
    <property type="match status" value="1"/>
</dbReference>
<name>X0YGE5_9ZZZZ</name>
<dbReference type="EMBL" id="BARS01040454">
    <property type="protein sequence ID" value="GAG35896.1"/>
    <property type="molecule type" value="Genomic_DNA"/>
</dbReference>
<evidence type="ECO:0000313" key="5">
    <source>
        <dbReference type="EMBL" id="GAG35896.1"/>
    </source>
</evidence>
<organism evidence="5">
    <name type="scientific">marine sediment metagenome</name>
    <dbReference type="NCBI Taxonomy" id="412755"/>
    <lineage>
        <taxon>unclassified sequences</taxon>
        <taxon>metagenomes</taxon>
        <taxon>ecological metagenomes</taxon>
    </lineage>
</organism>
<dbReference type="InterPro" id="IPR015424">
    <property type="entry name" value="PyrdxlP-dep_Trfase"/>
</dbReference>
<dbReference type="PANTHER" id="PTHR48097:SF9">
    <property type="entry name" value="L-THREONINE ALDOLASE"/>
    <property type="match status" value="1"/>
</dbReference>
<dbReference type="AlphaFoldDB" id="X0YGE5"/>
<evidence type="ECO:0000256" key="3">
    <source>
        <dbReference type="ARBA" id="ARBA00022898"/>
    </source>
</evidence>
<protein>
    <recommendedName>
        <fullName evidence="4">Aromatic amino acid beta-eliminating lyase/threonine aldolase domain-containing protein</fullName>
    </recommendedName>
</protein>
<dbReference type="InterPro" id="IPR023603">
    <property type="entry name" value="Low_specificity_L-TA-like"/>
</dbReference>
<dbReference type="Gene3D" id="3.40.640.10">
    <property type="entry name" value="Type I PLP-dependent aspartate aminotransferase-like (Major domain)"/>
    <property type="match status" value="1"/>
</dbReference>
<dbReference type="GO" id="GO:0005829">
    <property type="term" value="C:cytosol"/>
    <property type="evidence" value="ECO:0007669"/>
    <property type="project" value="TreeGrafter"/>
</dbReference>
<evidence type="ECO:0000259" key="4">
    <source>
        <dbReference type="Pfam" id="PF01212"/>
    </source>
</evidence>
<comment type="similarity">
    <text evidence="2">Belongs to the threonine aldolase family.</text>
</comment>
<feature type="domain" description="Aromatic amino acid beta-eliminating lyase/threonine aldolase" evidence="4">
    <location>
        <begin position="2"/>
        <end position="200"/>
    </location>
</feature>
<comment type="caution">
    <text evidence="5">The sequence shown here is derived from an EMBL/GenBank/DDBJ whole genome shotgun (WGS) entry which is preliminary data.</text>
</comment>
<accession>X0YGE5</accession>
<dbReference type="InterPro" id="IPR015422">
    <property type="entry name" value="PyrdxlP-dep_Trfase_small"/>
</dbReference>
<feature type="non-terminal residue" evidence="5">
    <location>
        <position position="1"/>
    </location>
</feature>
<reference evidence="5" key="1">
    <citation type="journal article" date="2014" name="Front. Microbiol.">
        <title>High frequency of phylogenetically diverse reductive dehalogenase-homologous genes in deep subseafloor sedimentary metagenomes.</title>
        <authorList>
            <person name="Kawai M."/>
            <person name="Futagami T."/>
            <person name="Toyoda A."/>
            <person name="Takaki Y."/>
            <person name="Nishi S."/>
            <person name="Hori S."/>
            <person name="Arai W."/>
            <person name="Tsubouchi T."/>
            <person name="Morono Y."/>
            <person name="Uchiyama I."/>
            <person name="Ito T."/>
            <person name="Fujiyama A."/>
            <person name="Inagaki F."/>
            <person name="Takami H."/>
        </authorList>
    </citation>
    <scope>NUCLEOTIDE SEQUENCE</scope>
    <source>
        <strain evidence="5">Expedition CK06-06</strain>
    </source>
</reference>
<dbReference type="GO" id="GO:0006567">
    <property type="term" value="P:L-threonine catabolic process"/>
    <property type="evidence" value="ECO:0007669"/>
    <property type="project" value="TreeGrafter"/>
</dbReference>
<keyword evidence="3" id="KW-0663">Pyridoxal phosphate</keyword>
<dbReference type="SUPFAM" id="SSF53383">
    <property type="entry name" value="PLP-dependent transferases"/>
    <property type="match status" value="1"/>
</dbReference>
<dbReference type="NCBIfam" id="NF041359">
    <property type="entry name" value="GntG_guanitoxin"/>
    <property type="match status" value="1"/>
</dbReference>
<proteinExistence type="inferred from homology"/>
<dbReference type="Gene3D" id="3.90.1150.10">
    <property type="entry name" value="Aspartate Aminotransferase, domain 1"/>
    <property type="match status" value="1"/>
</dbReference>
<dbReference type="GO" id="GO:0006545">
    <property type="term" value="P:glycine biosynthetic process"/>
    <property type="evidence" value="ECO:0007669"/>
    <property type="project" value="TreeGrafter"/>
</dbReference>
<dbReference type="Pfam" id="PF01212">
    <property type="entry name" value="Beta_elim_lyase"/>
    <property type="match status" value="1"/>
</dbReference>
<comment type="cofactor">
    <cofactor evidence="1">
        <name>pyridoxal 5'-phosphate</name>
        <dbReference type="ChEBI" id="CHEBI:597326"/>
    </cofactor>
</comment>
<dbReference type="InterPro" id="IPR001597">
    <property type="entry name" value="ArAA_b-elim_lyase/Thr_aldolase"/>
</dbReference>
<dbReference type="GO" id="GO:0008732">
    <property type="term" value="F:L-allo-threonine aldolase activity"/>
    <property type="evidence" value="ECO:0007669"/>
    <property type="project" value="TreeGrafter"/>
</dbReference>
<sequence>LTEVGGLAVMGSLMARTIKGDMGWLRPEDIKAAVRNDNIHLPPTSLLCIENTHNTAGGIPITVDQMKADWDVAKEHDLGVHLDGARVFNAAIALGVNVKEITQYADTVQICLTKGLAAPVGSLVLGPETLIKKARKYRKMLGGGMRQAGIIAAPGIIALTKMVDRLADDHENARILAEGLRKIDGIEIKFPVLSNMVYIDLSGLGWTGREWGEACRKLGWTSRGSSATVRLCTHYGIEREDIEAFLDGITGIVP</sequence>
<feature type="non-terminal residue" evidence="5">
    <location>
        <position position="254"/>
    </location>
</feature>